<dbReference type="Gene3D" id="1.25.40.10">
    <property type="entry name" value="Tetratricopeptide repeat domain"/>
    <property type="match status" value="1"/>
</dbReference>
<dbReference type="NCBIfam" id="TIGR02795">
    <property type="entry name" value="tol_pal_ybgF"/>
    <property type="match status" value="1"/>
</dbReference>
<evidence type="ECO:0000313" key="3">
    <source>
        <dbReference type="EMBL" id="HHH13000.1"/>
    </source>
</evidence>
<dbReference type="Pfam" id="PF13525">
    <property type="entry name" value="YfiO"/>
    <property type="match status" value="1"/>
</dbReference>
<organism evidence="3">
    <name type="scientific">Thiolapillus brandeum</name>
    <dbReference type="NCBI Taxonomy" id="1076588"/>
    <lineage>
        <taxon>Bacteria</taxon>
        <taxon>Pseudomonadati</taxon>
        <taxon>Pseudomonadota</taxon>
        <taxon>Gammaproteobacteria</taxon>
        <taxon>Chromatiales</taxon>
        <taxon>Sedimenticolaceae</taxon>
        <taxon>Thiolapillus</taxon>
    </lineage>
</organism>
<evidence type="ECO:0000259" key="2">
    <source>
        <dbReference type="Pfam" id="PF13525"/>
    </source>
</evidence>
<sequence length="126" mass="14502">RKMRKEYDAAYALLQPSRRNYKKAIAAFRKFLEKYPQGDLTDNALYWLGETYYVTQDNASALASFDELLQRFPGSEKVPGALLKKGYVLQAMGRKAEAKKVFERLVAEYPDASVARMARTRLKQLK</sequence>
<dbReference type="InterPro" id="IPR039565">
    <property type="entry name" value="BamD-like"/>
</dbReference>
<evidence type="ECO:0000256" key="1">
    <source>
        <dbReference type="ARBA" id="ARBA00022729"/>
    </source>
</evidence>
<dbReference type="Proteomes" id="UP000886100">
    <property type="component" value="Unassembled WGS sequence"/>
</dbReference>
<name>A0A7C5MZA5_9GAMM</name>
<feature type="domain" description="Outer membrane lipoprotein BamD-like" evidence="2">
    <location>
        <begin position="7"/>
        <end position="126"/>
    </location>
</feature>
<accession>A0A7C5MZA5</accession>
<dbReference type="SUPFAM" id="SSF48452">
    <property type="entry name" value="TPR-like"/>
    <property type="match status" value="1"/>
</dbReference>
<keyword evidence="1" id="KW-0732">Signal</keyword>
<proteinExistence type="predicted"/>
<dbReference type="InterPro" id="IPR014162">
    <property type="entry name" value="CpoB_C"/>
</dbReference>
<reference evidence="3" key="1">
    <citation type="journal article" date="2020" name="mSystems">
        <title>Genome- and Community-Level Interaction Insights into Carbon Utilization and Element Cycling Functions of Hydrothermarchaeota in Hydrothermal Sediment.</title>
        <authorList>
            <person name="Zhou Z."/>
            <person name="Liu Y."/>
            <person name="Xu W."/>
            <person name="Pan J."/>
            <person name="Luo Z.H."/>
            <person name="Li M."/>
        </authorList>
    </citation>
    <scope>NUCLEOTIDE SEQUENCE [LARGE SCALE GENOMIC DNA]</scope>
    <source>
        <strain evidence="3">HyVt-535</strain>
    </source>
</reference>
<dbReference type="InterPro" id="IPR011990">
    <property type="entry name" value="TPR-like_helical_dom_sf"/>
</dbReference>
<protein>
    <submittedName>
        <fullName evidence="3">Tol-pal system protein YbgF</fullName>
    </submittedName>
</protein>
<comment type="caution">
    <text evidence="3">The sequence shown here is derived from an EMBL/GenBank/DDBJ whole genome shotgun (WGS) entry which is preliminary data.</text>
</comment>
<dbReference type="AlphaFoldDB" id="A0A7C5MZA5"/>
<gene>
    <name evidence="3" type="primary">ybgF</name>
    <name evidence="3" type="ORF">ENJ98_02080</name>
</gene>
<dbReference type="EMBL" id="DROM01000131">
    <property type="protein sequence ID" value="HHH13000.1"/>
    <property type="molecule type" value="Genomic_DNA"/>
</dbReference>
<feature type="non-terminal residue" evidence="3">
    <location>
        <position position="1"/>
    </location>
</feature>